<feature type="signal peptide" evidence="1">
    <location>
        <begin position="1"/>
        <end position="30"/>
    </location>
</feature>
<proteinExistence type="predicted"/>
<sequence length="584" mass="63307">MTRIRSDRRRWLALLFSLVQSSRLFQVVGASVLLRSQFSQQDAQVCVRSLQMSSQQLVYCEKSELLSARTLSLNLSAAPPSSAHYSMYTSKVQDLVANFTFSHQNLPSFSLFGVSAQISIQDSNLVVRIQNAAAQASLVCFSCDVSLLTSSLTFSCSAFNVSGVVLSPVSSIVMNRTSFQGRLLGSAFSGGLVLNVSNQAVQIEQCEINSYLGGTCGYFAGIVLEASSVTVTTTKMCSSSNAAAGSGANMLTLAGAFEMRCDLCATLFYVYGLCADQLQFGETKDRNISCVAGFVFDGDRCACGEGQVLNGSACVDVLQITGQMIQKQSELELAAGPIDQRIFNNISALNANITTNLTAVNVTLDSITSQFAQFRQTVIDQNLIIQQQQETIQSQFNNVFNLSTINMTTLNITASNAVIDNIYNKSIIDSLVQQNVTQVINSFKLRGIGEISQSFIYKGQTYVSKHQTYVLCSGGPTQGVYPNLYAMGLTQIPNMNDAYLKGTTNQALSNDQNYYGANNITITVDQMPAHTHTSRGYSGEDIYGGWEITGEGTPYDYATSSTGGGQSVNIEPRHKVVYYYITVD</sequence>
<protein>
    <submittedName>
        <fullName evidence="2">Uncharacterized protein</fullName>
    </submittedName>
</protein>
<dbReference type="SUPFAM" id="SSF88874">
    <property type="entry name" value="Receptor-binding domain of short tail fibre protein gp12"/>
    <property type="match status" value="1"/>
</dbReference>
<comment type="caution">
    <text evidence="2">The sequence shown here is derived from an EMBL/GenBank/DDBJ whole genome shotgun (WGS) entry which is preliminary data.</text>
</comment>
<reference evidence="2" key="1">
    <citation type="submission" date="2023-06" db="EMBL/GenBank/DDBJ databases">
        <authorList>
            <person name="Kurt Z."/>
        </authorList>
    </citation>
    <scope>NUCLEOTIDE SEQUENCE</scope>
</reference>
<evidence type="ECO:0000256" key="1">
    <source>
        <dbReference type="SAM" id="SignalP"/>
    </source>
</evidence>
<evidence type="ECO:0000313" key="3">
    <source>
        <dbReference type="EMBL" id="CAL6087940.1"/>
    </source>
</evidence>
<organism evidence="2">
    <name type="scientific">Hexamita inflata</name>
    <dbReference type="NCBI Taxonomy" id="28002"/>
    <lineage>
        <taxon>Eukaryota</taxon>
        <taxon>Metamonada</taxon>
        <taxon>Diplomonadida</taxon>
        <taxon>Hexamitidae</taxon>
        <taxon>Hexamitinae</taxon>
        <taxon>Hexamita</taxon>
    </lineage>
</organism>
<reference evidence="3 4" key="2">
    <citation type="submission" date="2024-07" db="EMBL/GenBank/DDBJ databases">
        <authorList>
            <person name="Akdeniz Z."/>
        </authorList>
    </citation>
    <scope>NUCLEOTIDE SEQUENCE [LARGE SCALE GENOMIC DNA]</scope>
</reference>
<evidence type="ECO:0000313" key="2">
    <source>
        <dbReference type="EMBL" id="CAI9949423.1"/>
    </source>
</evidence>
<gene>
    <name evidence="2" type="ORF">HINF_LOCUS37068</name>
    <name evidence="3" type="ORF">HINF_LOCUS63887</name>
</gene>
<feature type="chain" id="PRO_5041689064" evidence="1">
    <location>
        <begin position="31"/>
        <end position="584"/>
    </location>
</feature>
<keyword evidence="4" id="KW-1185">Reference proteome</keyword>
<accession>A0AA86UTS6</accession>
<dbReference type="AlphaFoldDB" id="A0AA86UTS6"/>
<evidence type="ECO:0000313" key="4">
    <source>
        <dbReference type="Proteomes" id="UP001642409"/>
    </source>
</evidence>
<keyword evidence="1" id="KW-0732">Signal</keyword>
<dbReference type="EMBL" id="CAXDID020000404">
    <property type="protein sequence ID" value="CAL6087940.1"/>
    <property type="molecule type" value="Genomic_DNA"/>
</dbReference>
<dbReference type="Proteomes" id="UP001642409">
    <property type="component" value="Unassembled WGS sequence"/>
</dbReference>
<dbReference type="EMBL" id="CATOUU010000797">
    <property type="protein sequence ID" value="CAI9949423.1"/>
    <property type="molecule type" value="Genomic_DNA"/>
</dbReference>
<name>A0AA86UTS6_9EUKA</name>